<keyword evidence="2" id="KW-0548">Nucleotidyltransferase</keyword>
<evidence type="ECO:0000256" key="2">
    <source>
        <dbReference type="ARBA" id="ARBA00022695"/>
    </source>
</evidence>
<evidence type="ECO:0000259" key="7">
    <source>
        <dbReference type="Pfam" id="PF17917"/>
    </source>
</evidence>
<sequence>MLAKPTTGETLFLYLAFSEATVSSVLIKEEGSIQRAVYYVSKSMTESETRYPEMEKLALSLIVASRKLRPYFQSHPIVVLTNQPLRQVL</sequence>
<keyword evidence="5" id="KW-0378">Hydrolase</keyword>
<dbReference type="SUPFAM" id="SSF56672">
    <property type="entry name" value="DNA/RNA polymerases"/>
    <property type="match status" value="1"/>
</dbReference>
<evidence type="ECO:0000256" key="3">
    <source>
        <dbReference type="ARBA" id="ARBA00022722"/>
    </source>
</evidence>
<protein>
    <recommendedName>
        <fullName evidence="7">Reverse transcriptase RNase H-like domain-containing protein</fullName>
    </recommendedName>
</protein>
<reference evidence="8" key="1">
    <citation type="journal article" date="2022" name="Plant J.">
        <title>Strategies of tolerance reflected in two North American maple genomes.</title>
        <authorList>
            <person name="McEvoy S.L."/>
            <person name="Sezen U.U."/>
            <person name="Trouern-Trend A."/>
            <person name="McMahon S.M."/>
            <person name="Schaberg P.G."/>
            <person name="Yang J."/>
            <person name="Wegrzyn J.L."/>
            <person name="Swenson N.G."/>
        </authorList>
    </citation>
    <scope>NUCLEOTIDE SEQUENCE</scope>
    <source>
        <strain evidence="8">NS2018</strain>
    </source>
</reference>
<proteinExistence type="predicted"/>
<dbReference type="PANTHER" id="PTHR48475:SF2">
    <property type="entry name" value="RIBONUCLEASE H"/>
    <property type="match status" value="1"/>
</dbReference>
<evidence type="ECO:0000256" key="4">
    <source>
        <dbReference type="ARBA" id="ARBA00022759"/>
    </source>
</evidence>
<organism evidence="8 9">
    <name type="scientific">Acer saccharum</name>
    <name type="common">Sugar maple</name>
    <dbReference type="NCBI Taxonomy" id="4024"/>
    <lineage>
        <taxon>Eukaryota</taxon>
        <taxon>Viridiplantae</taxon>
        <taxon>Streptophyta</taxon>
        <taxon>Embryophyta</taxon>
        <taxon>Tracheophyta</taxon>
        <taxon>Spermatophyta</taxon>
        <taxon>Magnoliopsida</taxon>
        <taxon>eudicotyledons</taxon>
        <taxon>Gunneridae</taxon>
        <taxon>Pentapetalae</taxon>
        <taxon>rosids</taxon>
        <taxon>malvids</taxon>
        <taxon>Sapindales</taxon>
        <taxon>Sapindaceae</taxon>
        <taxon>Hippocastanoideae</taxon>
        <taxon>Acereae</taxon>
        <taxon>Acer</taxon>
    </lineage>
</organism>
<evidence type="ECO:0000256" key="5">
    <source>
        <dbReference type="ARBA" id="ARBA00022801"/>
    </source>
</evidence>
<evidence type="ECO:0000313" key="9">
    <source>
        <dbReference type="Proteomes" id="UP001168877"/>
    </source>
</evidence>
<feature type="domain" description="Reverse transcriptase RNase H-like" evidence="7">
    <location>
        <begin position="10"/>
        <end position="83"/>
    </location>
</feature>
<keyword evidence="6" id="KW-0695">RNA-directed DNA polymerase</keyword>
<dbReference type="Pfam" id="PF17917">
    <property type="entry name" value="RT_RNaseH"/>
    <property type="match status" value="1"/>
</dbReference>
<dbReference type="Proteomes" id="UP001168877">
    <property type="component" value="Unassembled WGS sequence"/>
</dbReference>
<dbReference type="InterPro" id="IPR043502">
    <property type="entry name" value="DNA/RNA_pol_sf"/>
</dbReference>
<dbReference type="InterPro" id="IPR041373">
    <property type="entry name" value="RT_RNaseH"/>
</dbReference>
<gene>
    <name evidence="8" type="ORF">LWI29_034458</name>
</gene>
<keyword evidence="9" id="KW-1185">Reference proteome</keyword>
<keyword evidence="3" id="KW-0540">Nuclease</keyword>
<name>A0AA39TK68_ACESA</name>
<dbReference type="EMBL" id="JAUESC010000002">
    <property type="protein sequence ID" value="KAK0606138.1"/>
    <property type="molecule type" value="Genomic_DNA"/>
</dbReference>
<dbReference type="GO" id="GO:0016787">
    <property type="term" value="F:hydrolase activity"/>
    <property type="evidence" value="ECO:0007669"/>
    <property type="project" value="UniProtKB-KW"/>
</dbReference>
<evidence type="ECO:0000256" key="1">
    <source>
        <dbReference type="ARBA" id="ARBA00022679"/>
    </source>
</evidence>
<dbReference type="PANTHER" id="PTHR48475">
    <property type="entry name" value="RIBONUCLEASE H"/>
    <property type="match status" value="1"/>
</dbReference>
<keyword evidence="4" id="KW-0255">Endonuclease</keyword>
<comment type="caution">
    <text evidence="8">The sequence shown here is derived from an EMBL/GenBank/DDBJ whole genome shotgun (WGS) entry which is preliminary data.</text>
</comment>
<evidence type="ECO:0000256" key="6">
    <source>
        <dbReference type="ARBA" id="ARBA00022918"/>
    </source>
</evidence>
<dbReference type="AlphaFoldDB" id="A0AA39TK68"/>
<evidence type="ECO:0000313" key="8">
    <source>
        <dbReference type="EMBL" id="KAK0606138.1"/>
    </source>
</evidence>
<reference evidence="8" key="2">
    <citation type="submission" date="2023-06" db="EMBL/GenBank/DDBJ databases">
        <authorList>
            <person name="Swenson N.G."/>
            <person name="Wegrzyn J.L."/>
            <person name="Mcevoy S.L."/>
        </authorList>
    </citation>
    <scope>NUCLEOTIDE SEQUENCE</scope>
    <source>
        <strain evidence="8">NS2018</strain>
        <tissue evidence="8">Leaf</tissue>
    </source>
</reference>
<dbReference type="GO" id="GO:0004519">
    <property type="term" value="F:endonuclease activity"/>
    <property type="evidence" value="ECO:0007669"/>
    <property type="project" value="UniProtKB-KW"/>
</dbReference>
<dbReference type="GO" id="GO:0003964">
    <property type="term" value="F:RNA-directed DNA polymerase activity"/>
    <property type="evidence" value="ECO:0007669"/>
    <property type="project" value="UniProtKB-KW"/>
</dbReference>
<accession>A0AA39TK68</accession>
<dbReference type="Gene3D" id="3.10.20.370">
    <property type="match status" value="1"/>
</dbReference>
<keyword evidence="1" id="KW-0808">Transferase</keyword>